<dbReference type="Gene3D" id="3.20.20.370">
    <property type="entry name" value="Glycoside hydrolase/deacetylase"/>
    <property type="match status" value="1"/>
</dbReference>
<keyword evidence="1 2" id="KW-0732">Signal</keyword>
<evidence type="ECO:0000313" key="5">
    <source>
        <dbReference type="Proteomes" id="UP001060414"/>
    </source>
</evidence>
<accession>A0ABY5ZMW4</accession>
<organism evidence="4 5">
    <name type="scientific">Geoalkalibacter halelectricus</name>
    <dbReference type="NCBI Taxonomy" id="2847045"/>
    <lineage>
        <taxon>Bacteria</taxon>
        <taxon>Pseudomonadati</taxon>
        <taxon>Thermodesulfobacteriota</taxon>
        <taxon>Desulfuromonadia</taxon>
        <taxon>Desulfuromonadales</taxon>
        <taxon>Geoalkalibacteraceae</taxon>
        <taxon>Geoalkalibacter</taxon>
    </lineage>
</organism>
<protein>
    <submittedName>
        <fullName evidence="4">Poly-beta-1,6-N-acetyl-D-glucosamine N-deacetylase PgaB</fullName>
    </submittedName>
</protein>
<dbReference type="InterPro" id="IPR002509">
    <property type="entry name" value="NODB_dom"/>
</dbReference>
<name>A0ABY5ZMW4_9BACT</name>
<dbReference type="Proteomes" id="UP001060414">
    <property type="component" value="Chromosome"/>
</dbReference>
<dbReference type="InterPro" id="IPR011330">
    <property type="entry name" value="Glyco_hydro/deAcase_b/a-brl"/>
</dbReference>
<gene>
    <name evidence="4" type="primary">pgaB</name>
    <name evidence="4" type="ORF">L9S41_00170</name>
</gene>
<proteinExistence type="predicted"/>
<dbReference type="PANTHER" id="PTHR34216">
    <property type="match status" value="1"/>
</dbReference>
<dbReference type="PROSITE" id="PS51677">
    <property type="entry name" value="NODB"/>
    <property type="match status" value="1"/>
</dbReference>
<evidence type="ECO:0000259" key="3">
    <source>
        <dbReference type="PROSITE" id="PS51677"/>
    </source>
</evidence>
<dbReference type="SUPFAM" id="SSF88713">
    <property type="entry name" value="Glycoside hydrolase/deacetylase"/>
    <property type="match status" value="1"/>
</dbReference>
<evidence type="ECO:0000256" key="2">
    <source>
        <dbReference type="SAM" id="SignalP"/>
    </source>
</evidence>
<dbReference type="RefSeq" id="WP_260748180.1">
    <property type="nucleotide sequence ID" value="NZ_CP092109.1"/>
</dbReference>
<sequence>MRSAFAAIFLLLSTLTAPALAGEFIVLCYHDVQTLVDDPDGMSVSRDNLVAQFSWLRENGYHPVSIDDLLAAQAGEKPLPPKAVLLTFDDGYASFYSLVFPLLKAFDFPAVVAPVGRWVDAEAGSLVAYGDTLVPRERFMTWEQLREVAASGLVEVASHSFDLHYGIQANPQGNEQPAMIARYYDAATGSYETDAAYESRLRADFERNSALFEQHLGMRPRVMVWPYGAYNRTAQALAREQGMDIALTLETGANRPSENLGAVRRILLLNDPSLRDFVWHLHNPLWERQAPVRVVHADLDYIYDPDPAQQEINLGLLLDRVQQLGVNTVYLQAFADPDGDGVADALYFPNRHLPMRADLFNRVAWQLKTRIGVEVYAWMPVLAFTLGEESDLVQVWKSDGTTAPDPDQYRRLSPFSPHALRWVGEIYEDLAKHAVFDGLLFHDDALLSDFEDAHPAALAAYRAAGLPEDIGTLHADPSLKRRWTRLKIQTLDDFTLHLAEVVRHWRPALKTARNLFALPVLERSSEAWFAQSLPRFLENYDYTALMAMPYMEEAGNPEAWLEELVRRVAETPDALSRVVFELQSVDWRRDNAPIPAARLAAQMRLMARLGARHYGYYPDDFIKGHPDIEKLMPVMSLRSHPYVP</sequence>
<keyword evidence="5" id="KW-1185">Reference proteome</keyword>
<dbReference type="Pfam" id="PF14883">
    <property type="entry name" value="GHL13"/>
    <property type="match status" value="1"/>
</dbReference>
<reference evidence="4" key="1">
    <citation type="journal article" date="2022" name="Environ. Microbiol.">
        <title>Geoalkalibacter halelectricus SAP #1 sp. nov. possessing extracellular electron transfer and mineral#reducing capabilities from a haloalkaline environment.</title>
        <authorList>
            <person name="Yadav S."/>
            <person name="Singh R."/>
            <person name="Sundharam S.S."/>
            <person name="Chaudhary S."/>
            <person name="Krishnamurthi S."/>
            <person name="Patil S.A."/>
        </authorList>
    </citation>
    <scope>NUCLEOTIDE SEQUENCE</scope>
    <source>
        <strain evidence="4">SAP-1</strain>
    </source>
</reference>
<dbReference type="InterPro" id="IPR051398">
    <property type="entry name" value="Polysacch_Deacetylase"/>
</dbReference>
<dbReference type="PANTHER" id="PTHR34216:SF7">
    <property type="entry name" value="POLY-BETA-1,6-N-ACETYL-D-GLUCOSAMINE N-DEACETYLASE"/>
    <property type="match status" value="1"/>
</dbReference>
<dbReference type="InterPro" id="IPR023854">
    <property type="entry name" value="PGA_deacetylase_PgaB"/>
</dbReference>
<dbReference type="Pfam" id="PF01522">
    <property type="entry name" value="Polysacc_deac_1"/>
    <property type="match status" value="1"/>
</dbReference>
<evidence type="ECO:0000313" key="4">
    <source>
        <dbReference type="EMBL" id="UWZ79829.1"/>
    </source>
</evidence>
<dbReference type="InterPro" id="IPR032772">
    <property type="entry name" value="PGA_deacetylase_PgaB_C"/>
</dbReference>
<feature type="domain" description="NodB homology" evidence="3">
    <location>
        <begin position="82"/>
        <end position="329"/>
    </location>
</feature>
<dbReference type="NCBIfam" id="TIGR03938">
    <property type="entry name" value="deacetyl_PgaB"/>
    <property type="match status" value="1"/>
</dbReference>
<dbReference type="CDD" id="cd10964">
    <property type="entry name" value="CE4_PgaB_5s"/>
    <property type="match status" value="1"/>
</dbReference>
<dbReference type="Gene3D" id="3.20.20.80">
    <property type="entry name" value="Glycosidases"/>
    <property type="match status" value="1"/>
</dbReference>
<dbReference type="EMBL" id="CP092109">
    <property type="protein sequence ID" value="UWZ79829.1"/>
    <property type="molecule type" value="Genomic_DNA"/>
</dbReference>
<feature type="chain" id="PRO_5045975632" evidence="2">
    <location>
        <begin position="22"/>
        <end position="644"/>
    </location>
</feature>
<feature type="signal peptide" evidence="2">
    <location>
        <begin position="1"/>
        <end position="21"/>
    </location>
</feature>
<evidence type="ECO:0000256" key="1">
    <source>
        <dbReference type="ARBA" id="ARBA00022729"/>
    </source>
</evidence>